<evidence type="ECO:0000313" key="10">
    <source>
        <dbReference type="EMBL" id="GAA5527877.1"/>
    </source>
</evidence>
<keyword evidence="11" id="KW-1185">Reference proteome</keyword>
<dbReference type="RefSeq" id="WP_345721493.1">
    <property type="nucleotide sequence ID" value="NZ_BAABRU010000005.1"/>
</dbReference>
<keyword evidence="3 8" id="KW-0813">Transport</keyword>
<proteinExistence type="inferred from homology"/>
<reference evidence="10 11" key="1">
    <citation type="submission" date="2024-02" db="EMBL/GenBank/DDBJ databases">
        <title>Herpetosiphon gulosus NBRC 112829.</title>
        <authorList>
            <person name="Ichikawa N."/>
            <person name="Katano-Makiyama Y."/>
            <person name="Hidaka K."/>
        </authorList>
    </citation>
    <scope>NUCLEOTIDE SEQUENCE [LARGE SCALE GENOMIC DNA]</scope>
    <source>
        <strain evidence="10 11">NBRC 112829</strain>
    </source>
</reference>
<organism evidence="10 11">
    <name type="scientific">Herpetosiphon gulosus</name>
    <dbReference type="NCBI Taxonomy" id="1973496"/>
    <lineage>
        <taxon>Bacteria</taxon>
        <taxon>Bacillati</taxon>
        <taxon>Chloroflexota</taxon>
        <taxon>Chloroflexia</taxon>
        <taxon>Herpetosiphonales</taxon>
        <taxon>Herpetosiphonaceae</taxon>
        <taxon>Herpetosiphon</taxon>
    </lineage>
</organism>
<evidence type="ECO:0000256" key="5">
    <source>
        <dbReference type="ARBA" id="ARBA00022692"/>
    </source>
</evidence>
<feature type="domain" description="ABC transmembrane type-2" evidence="9">
    <location>
        <begin position="332"/>
        <end position="562"/>
    </location>
</feature>
<name>A0ABP9WXE9_9CHLR</name>
<gene>
    <name evidence="10" type="ORF">Hgul01_01670</name>
</gene>
<feature type="transmembrane region" description="Helical" evidence="8">
    <location>
        <begin position="274"/>
        <end position="294"/>
    </location>
</feature>
<evidence type="ECO:0000256" key="2">
    <source>
        <dbReference type="ARBA" id="ARBA00007783"/>
    </source>
</evidence>
<feature type="transmembrane region" description="Helical" evidence="8">
    <location>
        <begin position="410"/>
        <end position="433"/>
    </location>
</feature>
<dbReference type="Pfam" id="PF01061">
    <property type="entry name" value="ABC2_membrane"/>
    <property type="match status" value="1"/>
</dbReference>
<feature type="transmembrane region" description="Helical" evidence="8">
    <location>
        <begin position="331"/>
        <end position="352"/>
    </location>
</feature>
<evidence type="ECO:0000259" key="9">
    <source>
        <dbReference type="PROSITE" id="PS51012"/>
    </source>
</evidence>
<dbReference type="EMBL" id="BAABRU010000005">
    <property type="protein sequence ID" value="GAA5527877.1"/>
    <property type="molecule type" value="Genomic_DNA"/>
</dbReference>
<keyword evidence="5 8" id="KW-0812">Transmembrane</keyword>
<evidence type="ECO:0000256" key="1">
    <source>
        <dbReference type="ARBA" id="ARBA00004651"/>
    </source>
</evidence>
<keyword evidence="7 8" id="KW-0472">Membrane</keyword>
<comment type="caution">
    <text evidence="10">The sequence shown here is derived from an EMBL/GenBank/DDBJ whole genome shotgun (WGS) entry which is preliminary data.</text>
</comment>
<dbReference type="InterPro" id="IPR013525">
    <property type="entry name" value="ABC2_TM"/>
</dbReference>
<feature type="transmembrane region" description="Helical" evidence="8">
    <location>
        <begin position="473"/>
        <end position="491"/>
    </location>
</feature>
<dbReference type="InterPro" id="IPR047817">
    <property type="entry name" value="ABC2_TM_bact-type"/>
</dbReference>
<dbReference type="Proteomes" id="UP001428290">
    <property type="component" value="Unassembled WGS sequence"/>
</dbReference>
<feature type="transmembrane region" description="Helical" evidence="8">
    <location>
        <begin position="540"/>
        <end position="559"/>
    </location>
</feature>
<dbReference type="PROSITE" id="PS51012">
    <property type="entry name" value="ABC_TM2"/>
    <property type="match status" value="1"/>
</dbReference>
<evidence type="ECO:0000256" key="7">
    <source>
        <dbReference type="ARBA" id="ARBA00023136"/>
    </source>
</evidence>
<feature type="transmembrane region" description="Helical" evidence="8">
    <location>
        <begin position="439"/>
        <end position="466"/>
    </location>
</feature>
<evidence type="ECO:0000256" key="3">
    <source>
        <dbReference type="ARBA" id="ARBA00022448"/>
    </source>
</evidence>
<evidence type="ECO:0000256" key="6">
    <source>
        <dbReference type="ARBA" id="ARBA00022989"/>
    </source>
</evidence>
<comment type="similarity">
    <text evidence="2 8">Belongs to the ABC-2 integral membrane protein family.</text>
</comment>
<comment type="subcellular location">
    <subcellularLocation>
        <location evidence="1 8">Cell membrane</location>
        <topology evidence="1 8">Multi-pass membrane protein</topology>
    </subcellularLocation>
</comment>
<feature type="transmembrane region" description="Helical" evidence="8">
    <location>
        <begin position="21"/>
        <end position="43"/>
    </location>
</feature>
<sequence length="570" mass="63726">MAQTINAARTVNGQRRRLGGFHWFLLLLTIGMTLLISAPTLFFQTVQYDASATIQLDAQRYRSFMAEQALQNQLCDASRNVVKSILPKFGSNTFGSACAAPAADGSLVLTAQATSPENAQAAADYTAQKLIQQIRAAGGRDSLRRLMEYELGLLLKNQPANDELGRRLRELIGVQAFDFSLHASTELPTINAEDLNDLIRAFEVRFDQIAFELRQPDLPVERARDLKTARGLIGTILTDVLYSDPRYQSDDSQISAAYVKQAAILPTEARSQNFVLKFGLALIVGIVGGFLLVLADRAIGIVDKVRELWEYRELIRNLVLRDLRSRYKNSALGYVWSLLNPLLMISIFYLIFGLLLNSNIRHFHIFLMVALLPWNYFIGGMAEGMMSVISNANLVKKVYFPREILPITTLISNLVNFMLALPIMFLIMFITGAPIKATLLLMPVIIVIESMFILGMILFLSSVIVFYRDVSHIMGIVLQLWFFITPVFYPLDNIASANYAKLVRWLNPMASIVDFYRDIAYGGVTTIPDYPTPGLPSLDGVARTGLTALIVLCFGAYVFNHYSARFGEEL</sequence>
<keyword evidence="4 8" id="KW-1003">Cell membrane</keyword>
<keyword evidence="6 8" id="KW-1133">Transmembrane helix</keyword>
<dbReference type="PANTHER" id="PTHR30413">
    <property type="entry name" value="INNER MEMBRANE TRANSPORT PERMEASE"/>
    <property type="match status" value="1"/>
</dbReference>
<evidence type="ECO:0000256" key="4">
    <source>
        <dbReference type="ARBA" id="ARBA00022475"/>
    </source>
</evidence>
<protein>
    <recommendedName>
        <fullName evidence="8">Transport permease protein</fullName>
    </recommendedName>
</protein>
<dbReference type="PANTHER" id="PTHR30413:SF10">
    <property type="entry name" value="CAPSULE POLYSACCHARIDE EXPORT INNER-MEMBRANE PROTEIN CTRC"/>
    <property type="match status" value="1"/>
</dbReference>
<evidence type="ECO:0000313" key="11">
    <source>
        <dbReference type="Proteomes" id="UP001428290"/>
    </source>
</evidence>
<evidence type="ECO:0000256" key="8">
    <source>
        <dbReference type="RuleBase" id="RU361157"/>
    </source>
</evidence>
<feature type="transmembrane region" description="Helical" evidence="8">
    <location>
        <begin position="364"/>
        <end position="389"/>
    </location>
</feature>
<accession>A0ABP9WXE9</accession>